<feature type="compositionally biased region" description="Polar residues" evidence="4">
    <location>
        <begin position="1553"/>
        <end position="1567"/>
    </location>
</feature>
<proteinExistence type="predicted"/>
<dbReference type="PANTHER" id="PTHR24347">
    <property type="entry name" value="SERINE/THREONINE-PROTEIN KINASE"/>
    <property type="match status" value="1"/>
</dbReference>
<keyword evidence="6" id="KW-0808">Transferase</keyword>
<dbReference type="eggNOG" id="KOG0032">
    <property type="taxonomic scope" value="Eukaryota"/>
</dbReference>
<feature type="compositionally biased region" description="Basic and acidic residues" evidence="4">
    <location>
        <begin position="1978"/>
        <end position="1989"/>
    </location>
</feature>
<feature type="region of interest" description="Disordered" evidence="4">
    <location>
        <begin position="1835"/>
        <end position="1881"/>
    </location>
</feature>
<feature type="compositionally biased region" description="Polar residues" evidence="4">
    <location>
        <begin position="1603"/>
        <end position="1614"/>
    </location>
</feature>
<keyword evidence="6" id="KW-0418">Kinase</keyword>
<feature type="region of interest" description="Disordered" evidence="4">
    <location>
        <begin position="2237"/>
        <end position="2264"/>
    </location>
</feature>
<reference evidence="7" key="1">
    <citation type="journal article" date="2006" name="PLoS Biol.">
        <title>Macronuclear genome sequence of the ciliate Tetrahymena thermophila, a model eukaryote.</title>
        <authorList>
            <person name="Eisen J.A."/>
            <person name="Coyne R.S."/>
            <person name="Wu M."/>
            <person name="Wu D."/>
            <person name="Thiagarajan M."/>
            <person name="Wortman J.R."/>
            <person name="Badger J.H."/>
            <person name="Ren Q."/>
            <person name="Amedeo P."/>
            <person name="Jones K.M."/>
            <person name="Tallon L.J."/>
            <person name="Delcher A.L."/>
            <person name="Salzberg S.L."/>
            <person name="Silva J.C."/>
            <person name="Haas B.J."/>
            <person name="Majoros W.H."/>
            <person name="Farzad M."/>
            <person name="Carlton J.M."/>
            <person name="Smith R.K. Jr."/>
            <person name="Garg J."/>
            <person name="Pearlman R.E."/>
            <person name="Karrer K.M."/>
            <person name="Sun L."/>
            <person name="Manning G."/>
            <person name="Elde N.C."/>
            <person name="Turkewitz A.P."/>
            <person name="Asai D.J."/>
            <person name="Wilkes D.E."/>
            <person name="Wang Y."/>
            <person name="Cai H."/>
            <person name="Collins K."/>
            <person name="Stewart B.A."/>
            <person name="Lee S.R."/>
            <person name="Wilamowska K."/>
            <person name="Weinberg Z."/>
            <person name="Ruzzo W.L."/>
            <person name="Wloga D."/>
            <person name="Gaertig J."/>
            <person name="Frankel J."/>
            <person name="Tsao C.-C."/>
            <person name="Gorovsky M.A."/>
            <person name="Keeling P.J."/>
            <person name="Waller R.F."/>
            <person name="Patron N.J."/>
            <person name="Cherry J.M."/>
            <person name="Stover N.A."/>
            <person name="Krieger C.J."/>
            <person name="del Toro C."/>
            <person name="Ryder H.F."/>
            <person name="Williamson S.C."/>
            <person name="Barbeau R.A."/>
            <person name="Hamilton E.P."/>
            <person name="Orias E."/>
        </authorList>
    </citation>
    <scope>NUCLEOTIDE SEQUENCE [LARGE SCALE GENOMIC DNA]</scope>
    <source>
        <strain evidence="7">SB210</strain>
    </source>
</reference>
<dbReference type="PROSITE" id="PS00108">
    <property type="entry name" value="PROTEIN_KINASE_ST"/>
    <property type="match status" value="1"/>
</dbReference>
<dbReference type="GO" id="GO:0004672">
    <property type="term" value="F:protein kinase activity"/>
    <property type="evidence" value="ECO:0007669"/>
    <property type="project" value="InterPro"/>
</dbReference>
<feature type="region of interest" description="Disordered" evidence="4">
    <location>
        <begin position="227"/>
        <end position="261"/>
    </location>
</feature>
<feature type="region of interest" description="Disordered" evidence="4">
    <location>
        <begin position="312"/>
        <end position="356"/>
    </location>
</feature>
<feature type="region of interest" description="Disordered" evidence="4">
    <location>
        <begin position="1927"/>
        <end position="2014"/>
    </location>
</feature>
<feature type="compositionally biased region" description="Low complexity" evidence="4">
    <location>
        <begin position="1533"/>
        <end position="1552"/>
    </location>
</feature>
<dbReference type="Gene3D" id="1.10.510.10">
    <property type="entry name" value="Transferase(Phosphotransferase) domain 1"/>
    <property type="match status" value="1"/>
</dbReference>
<feature type="compositionally biased region" description="Acidic residues" evidence="4">
    <location>
        <begin position="1411"/>
        <end position="1424"/>
    </location>
</feature>
<dbReference type="PROSITE" id="PS00107">
    <property type="entry name" value="PROTEIN_KINASE_ATP"/>
    <property type="match status" value="1"/>
</dbReference>
<feature type="domain" description="Protein kinase" evidence="5">
    <location>
        <begin position="599"/>
        <end position="866"/>
    </location>
</feature>
<feature type="compositionally biased region" description="Low complexity" evidence="4">
    <location>
        <begin position="2085"/>
        <end position="2106"/>
    </location>
</feature>
<feature type="compositionally biased region" description="Polar residues" evidence="4">
    <location>
        <begin position="9"/>
        <end position="37"/>
    </location>
</feature>
<feature type="compositionally biased region" description="Polar residues" evidence="4">
    <location>
        <begin position="1869"/>
        <end position="1881"/>
    </location>
</feature>
<evidence type="ECO:0000256" key="3">
    <source>
        <dbReference type="PROSITE-ProRule" id="PRU10141"/>
    </source>
</evidence>
<evidence type="ECO:0000256" key="4">
    <source>
        <dbReference type="SAM" id="MobiDB-lite"/>
    </source>
</evidence>
<name>I7MN00_TETTS</name>
<feature type="binding site" evidence="3">
    <location>
        <position position="630"/>
    </location>
    <ligand>
        <name>ATP</name>
        <dbReference type="ChEBI" id="CHEBI:30616"/>
    </ligand>
</feature>
<dbReference type="InterPro" id="IPR017441">
    <property type="entry name" value="Protein_kinase_ATP_BS"/>
</dbReference>
<feature type="region of interest" description="Disordered" evidence="4">
    <location>
        <begin position="1064"/>
        <end position="1088"/>
    </location>
</feature>
<dbReference type="SUPFAM" id="SSF56112">
    <property type="entry name" value="Protein kinase-like (PK-like)"/>
    <property type="match status" value="1"/>
</dbReference>
<feature type="region of interest" description="Disordered" evidence="4">
    <location>
        <begin position="1603"/>
        <end position="1646"/>
    </location>
</feature>
<feature type="compositionally biased region" description="Polar residues" evidence="4">
    <location>
        <begin position="1994"/>
        <end position="2003"/>
    </location>
</feature>
<dbReference type="Pfam" id="PF00069">
    <property type="entry name" value="Pkinase"/>
    <property type="match status" value="1"/>
</dbReference>
<feature type="region of interest" description="Disordered" evidence="4">
    <location>
        <begin position="2300"/>
        <end position="2326"/>
    </location>
</feature>
<evidence type="ECO:0000313" key="7">
    <source>
        <dbReference type="Proteomes" id="UP000009168"/>
    </source>
</evidence>
<organism evidence="6 7">
    <name type="scientific">Tetrahymena thermophila (strain SB210)</name>
    <dbReference type="NCBI Taxonomy" id="312017"/>
    <lineage>
        <taxon>Eukaryota</taxon>
        <taxon>Sar</taxon>
        <taxon>Alveolata</taxon>
        <taxon>Ciliophora</taxon>
        <taxon>Intramacronucleata</taxon>
        <taxon>Oligohymenophorea</taxon>
        <taxon>Hymenostomatida</taxon>
        <taxon>Tetrahymenina</taxon>
        <taxon>Tetrahymenidae</taxon>
        <taxon>Tetrahymena</taxon>
    </lineage>
</organism>
<dbReference type="InterPro" id="IPR008271">
    <property type="entry name" value="Ser/Thr_kinase_AS"/>
</dbReference>
<dbReference type="GeneID" id="7829362"/>
<feature type="compositionally biased region" description="Polar residues" evidence="4">
    <location>
        <begin position="2241"/>
        <end position="2264"/>
    </location>
</feature>
<feature type="region of interest" description="Disordered" evidence="4">
    <location>
        <begin position="1402"/>
        <end position="1440"/>
    </location>
</feature>
<sequence length="2365" mass="268502">MNQAEEESNTNSVFIDIDSQQQSKGQPNSNQAQVLSSTQAQDVSQIVDSQQDKYFNINYTEANNLQSLDEIMNFCNSSKARSSSITVDQKDLGSLSGKHLKDKDEILSNFSLFPKLNIEKIQISQSYSYSDRTIDASNKNQDQDQLGDNFLMENKASKTEYKGCEQLQQEFQKNEFEMNEEQNATFQGDSQELTSIQHKNQSIPPLHENRMAKLKNRMNLNIQPQAAKSGDLQQGSNQKEKANFSSPINEIQSDNSSSSNQKDKLNIEELMQENKKHNLILDIKNKMHNQNQDQDEAEELVQNDEFTKMFQSNCPIKSPTLPKPKKKLDQSQHKMNSSLEISTERKQNSSSSTIKEDLSIKGEINSQLSKQTLESDIQNYCQTNNNNQEAPQIQSLSQVDKIPNTHDNNQGIQLSFIADIKSVRNSKVNAFRSRLTLSQHEADNEEFRKKSSTISVDLLQMQEPISIKDLQKNYSSHTTETPLTNKKNLQVNQKRQSYSKSFKSDFQIDETNDEYKDVEQSQIHQQQMNNEVVTSLEKTVSRRFERKDLRIKVNPVKDQEKEDVWDSDDLTSNDQNAQEEPIVTKAKQGSHKFEDIYYLLNGKPLGEGTSGCVYQCKKLNQEDETVYAVKVMRNVDEEMSKSIFQTFGIQYRLQHEYISRVYEVYFNEDNQTVHYVMDFIPFRTLDSVVKDKRRNMKETEASGIIQKLLKAVMYMEQRGVCHRDLKPENILISEDLQQLKIIDFGISKSFVKSQRVQHITQYYKHKMYTPTGTPHYKAPEILLGAGYTQLVDMWAVGIIAYQLIAKGKHPFKCDSNQEQDARIMKYQFDQTDEGWVNASSNAKNFIKSLLRPNRMPAFEALKHPWIEQRKIEVPADDDNHSSNKQEKKPINDNMTISVPTLFLQKQFNHFGITVTNSEQRQRSGFLKRANQGENYDDSIPLRACNTIQSTNEFDLEVSGNSNIQISNYGIQSQNQNNNVNEQQNLSHGKLQIQIQGLNNNLNSSEQVTPVLGKKKHNIQGFASTQDVVHVVMRQKLSESKEKMMQFFLKANAIIKSLEEEKLQQQNSLKRTHSAEKQSDSPQSPEEVYSKPLLNNSINQGMQAFSIYKNNSIGFNPQKDDPVALNSSGFEQNQQSIFMPQQIIQQQNYTQGSIDEQTRNKIKLNNSFAGQQNLQNILSKGAQSSLQSLGKNTSINEGNSSMQINQSMNNAMIYSTSDFSNMKFSSLMSRKTTNINKKGIIEKRYVRRNSQQQTNCMEKSIIFTKEVIGELQKDPAIQETIEQQQILLNSTLPFTIGQSISNSEGQNNEQQQMTDSIQLKNFNPNYYGNQNIKRFSSYARNQQQNLNNAQLQQNSASQSINQQIRLSMNTSRPIDIFSKGIDRVMNEEEIQKEKEKWNLIQNNMDQKSDSSSGDDDSDGDRDDSSDGNNNDSNSSCMNHQSGDNTFITDITKFMILNPNQNNQFNQSEVQKNKKDESSSQVNQQEQTQAQATNPENQNQKNENLNLIVNKINGDTSSLSNIGSEEQKDQEKKSLSQSPINSQNQSKNNSQNQQGGIFQSAPYTNYMNSSKDDKINQTLLSIQNPNSSNVLQPAAVLTTNGGIATKENISSNSSLSGKVENQPNKIKNQNNQDEKQQNQQVLKDSMNSSQQNQNNLLSCVNCNQSNLNCSNCENQFKIDTILETHVPDVTTSQKINSNLNQNVFTNQQLNQKRQIDTSQIIDEKVLKQKQNQAETSILESSACNNLSFIEMNNSNIFASPYNQYEDFLNTSLKKNTNLLSMNVSQASSINANISLSGSANSGNTIRSLHAMTNANNNQHGNSNNTNSDCGSIHLQQVNQKDKSNSSKFKQSDYINNSQFKKPHNKFDLDMSESQSYTPQENPLQTSIQRQILDSGLNTSNEVTPSKLINGLSEDIPQNSLNLAQQNVQSFNSGHSEHSKESSQGSKNQQIQQNSHLMEDQNIAGPPPISPNKKNLSQQIDAKDDSQSDKSSFKYSNQSGNNSLDGQQKQQDLQREQQNTLNSKLNQKYKYLNSNYSTITEESDIKSCLSSSIAQSQKIGLEFESTNLSIGQHFNKQNYTRSMTQMVQSNSEKNENSQNNYSGQNNIASSTSTISTNQCNITTNLQLKELKQRQDNNNQAGQSLDEFDSNDDLEQQHNNETKSQLLDSNNSQKKLNSSSFKNSGFQKMSSQQGTKSSPHFNNTKNLVSNQLDEVFGQMQNSSSFMKQEEEFDINVGKQIDRSKSPFNSKSHPALSPNNKQISSLQNSSEIEQLPSLFSEQPPILKHRSSSRLLEMSVGLQQVTQSRDLSDDHNEVKNESSQKPQFYNQDLHKIEVIPELKYDEGEVDNSNSDNADLNNEKKIDEQINE</sequence>
<feature type="compositionally biased region" description="Basic and acidic residues" evidence="4">
    <location>
        <begin position="1523"/>
        <end position="1532"/>
    </location>
</feature>
<feature type="compositionally biased region" description="Low complexity" evidence="4">
    <location>
        <begin position="1619"/>
        <end position="1629"/>
    </location>
</feature>
<feature type="compositionally biased region" description="Polar residues" evidence="4">
    <location>
        <begin position="2181"/>
        <end position="2201"/>
    </location>
</feature>
<feature type="region of interest" description="Disordered" evidence="4">
    <location>
        <begin position="1514"/>
        <end position="1568"/>
    </location>
</feature>
<feature type="region of interest" description="Disordered" evidence="4">
    <location>
        <begin position="2131"/>
        <end position="2201"/>
    </location>
</feature>
<feature type="compositionally biased region" description="Basic and acidic residues" evidence="4">
    <location>
        <begin position="2354"/>
        <end position="2365"/>
    </location>
</feature>
<feature type="compositionally biased region" description="Low complexity" evidence="4">
    <location>
        <begin position="1425"/>
        <end position="1434"/>
    </location>
</feature>
<dbReference type="KEGG" id="tet:TTHERM_00495960"/>
<accession>I7MN00</accession>
<dbReference type="InterPro" id="IPR000719">
    <property type="entry name" value="Prot_kinase_dom"/>
</dbReference>
<gene>
    <name evidence="6" type="ORF">TTHERM_00495960</name>
</gene>
<keyword evidence="7" id="KW-1185">Reference proteome</keyword>
<dbReference type="EMBL" id="GG662212">
    <property type="protein sequence ID" value="EAS07642.2"/>
    <property type="molecule type" value="Genomic_DNA"/>
</dbReference>
<dbReference type="GO" id="GO:0005524">
    <property type="term" value="F:ATP binding"/>
    <property type="evidence" value="ECO:0007669"/>
    <property type="project" value="UniProtKB-UniRule"/>
</dbReference>
<evidence type="ECO:0000256" key="1">
    <source>
        <dbReference type="ARBA" id="ARBA00022741"/>
    </source>
</evidence>
<feature type="compositionally biased region" description="Basic and acidic residues" evidence="4">
    <location>
        <begin position="2304"/>
        <end position="2316"/>
    </location>
</feature>
<keyword evidence="1 3" id="KW-0547">Nucleotide-binding</keyword>
<evidence type="ECO:0000313" key="6">
    <source>
        <dbReference type="EMBL" id="EAS07642.2"/>
    </source>
</evidence>
<feature type="region of interest" description="Disordered" evidence="4">
    <location>
        <begin position="1"/>
        <end position="37"/>
    </location>
</feature>
<feature type="compositionally biased region" description="Polar residues" evidence="4">
    <location>
        <begin position="227"/>
        <end position="251"/>
    </location>
</feature>
<feature type="compositionally biased region" description="Polar residues" evidence="4">
    <location>
        <begin position="1939"/>
        <end position="1953"/>
    </location>
</feature>
<dbReference type="InterPro" id="IPR011009">
    <property type="entry name" value="Kinase-like_dom_sf"/>
</dbReference>
<feature type="compositionally biased region" description="Low complexity" evidence="4">
    <location>
        <begin position="1477"/>
        <end position="1499"/>
    </location>
</feature>
<dbReference type="OrthoDB" id="4589259at2759"/>
<feature type="region of interest" description="Disordered" evidence="4">
    <location>
        <begin position="1465"/>
        <end position="1499"/>
    </location>
</feature>
<evidence type="ECO:0000259" key="5">
    <source>
        <dbReference type="PROSITE" id="PS50011"/>
    </source>
</evidence>
<feature type="region of interest" description="Disordered" evidence="4">
    <location>
        <begin position="2338"/>
        <end position="2365"/>
    </location>
</feature>
<feature type="compositionally biased region" description="Low complexity" evidence="4">
    <location>
        <begin position="2344"/>
        <end position="2353"/>
    </location>
</feature>
<keyword evidence="2 3" id="KW-0067">ATP-binding</keyword>
<evidence type="ECO:0000256" key="2">
    <source>
        <dbReference type="ARBA" id="ARBA00022840"/>
    </source>
</evidence>
<protein>
    <submittedName>
        <fullName evidence="6">Serine/Threonine kinase domain protein</fullName>
    </submittedName>
</protein>
<feature type="compositionally biased region" description="Polar residues" evidence="4">
    <location>
        <begin position="1843"/>
        <end position="1857"/>
    </location>
</feature>
<feature type="compositionally biased region" description="Low complexity" evidence="4">
    <location>
        <begin position="2162"/>
        <end position="2180"/>
    </location>
</feature>
<feature type="region of interest" description="Disordered" evidence="4">
    <location>
        <begin position="2082"/>
        <end position="2106"/>
    </location>
</feature>
<dbReference type="RefSeq" id="XP_001027884.2">
    <property type="nucleotide sequence ID" value="XM_001027884.2"/>
</dbReference>
<dbReference type="Gene3D" id="3.30.200.20">
    <property type="entry name" value="Phosphorylase Kinase, domain 1"/>
    <property type="match status" value="1"/>
</dbReference>
<dbReference type="Proteomes" id="UP000009168">
    <property type="component" value="Unassembled WGS sequence"/>
</dbReference>
<dbReference type="SMART" id="SM00220">
    <property type="entry name" value="S_TKc"/>
    <property type="match status" value="1"/>
</dbReference>
<dbReference type="InParanoid" id="I7MN00"/>
<dbReference type="PROSITE" id="PS50011">
    <property type="entry name" value="PROTEIN_KINASE_DOM"/>
    <property type="match status" value="1"/>
</dbReference>